<evidence type="ECO:0000256" key="1">
    <source>
        <dbReference type="ARBA" id="ARBA00003246"/>
    </source>
</evidence>
<evidence type="ECO:0000256" key="4">
    <source>
        <dbReference type="ARBA" id="ARBA00013563"/>
    </source>
</evidence>
<evidence type="ECO:0000256" key="2">
    <source>
        <dbReference type="ARBA" id="ARBA00004653"/>
    </source>
</evidence>
<evidence type="ECO:0000256" key="6">
    <source>
        <dbReference type="ARBA" id="ARBA00022692"/>
    </source>
</evidence>
<protein>
    <recommendedName>
        <fullName evidence="4">Golgi apparatus membrane protein TVP18</fullName>
    </recommendedName>
    <alternativeName>
        <fullName evidence="5">Golgi apparatus membrane protein tvp18</fullName>
    </alternativeName>
</protein>
<keyword evidence="6 12" id="KW-0812">Transmembrane</keyword>
<feature type="region of interest" description="Disordered" evidence="11">
    <location>
        <begin position="154"/>
        <end position="202"/>
    </location>
</feature>
<feature type="transmembrane region" description="Helical" evidence="12">
    <location>
        <begin position="30"/>
        <end position="48"/>
    </location>
</feature>
<feature type="compositionally biased region" description="Polar residues" evidence="11">
    <location>
        <begin position="489"/>
        <end position="500"/>
    </location>
</feature>
<sequence>MVNFKNIFSNIFSGFSADFKKKNFSLYGQWLGILNIILCLALGIANIFHFNLVVIFAVICIVQGLVVVFVEIPFLLKICPLTDTFTNFVRNFDENWPRCGFYLLMAAIQYLSLVTQATSLLVVAIIFTLASACYLFAAVKHQEYLKTSISVSGNNDDLESQPSEVDESSRWNENQPSETKIEKKAAPEKKSQNNENGVTSLSYDQVNDNADELIELRGEGRYFGVTDPENGNTINAQSSLGPLCDNCHKRGHIRSKCKTVICHKCGVVGDHYETQCPTTMICAKCGQRGHMVSACTNKSKKREYCRNCDTFSHGNHNCPSIWRSYITKPQPNQDDSSWKVSDLPVVFCYNCGDDTHYGDECFRQRSSRIPNINGSAFSGTNLPKHLRKLYTWVANDSRQNNKSYLNGTKNNKNNNKNQKNQKPLKSSKKDFNGGSAQPTRSGVIKHNNNKHGLPPIPTKVNRSGIIKGQKQNSRNSSVKPNRSGILPKNNGSRKNFQAFY</sequence>
<evidence type="ECO:0000256" key="10">
    <source>
        <dbReference type="PROSITE-ProRule" id="PRU00047"/>
    </source>
</evidence>
<dbReference type="EMBL" id="CP076665">
    <property type="protein sequence ID" value="QWU89723.1"/>
    <property type="molecule type" value="Genomic_DNA"/>
</dbReference>
<dbReference type="SUPFAM" id="SSF57756">
    <property type="entry name" value="Retrovirus zinc finger-like domains"/>
    <property type="match status" value="1"/>
</dbReference>
<evidence type="ECO:0000256" key="12">
    <source>
        <dbReference type="SAM" id="Phobius"/>
    </source>
</evidence>
<dbReference type="Pfam" id="PF10233">
    <property type="entry name" value="Cg6151-P"/>
    <property type="match status" value="1"/>
</dbReference>
<dbReference type="InterPro" id="IPR001878">
    <property type="entry name" value="Znf_CCHC"/>
</dbReference>
<evidence type="ECO:0000313" key="14">
    <source>
        <dbReference type="EMBL" id="QWU89723.1"/>
    </source>
</evidence>
<comment type="function">
    <text evidence="1">Golgi membrane protein involved in vesicular trafficking.</text>
</comment>
<reference evidence="14 15" key="1">
    <citation type="submission" date="2021-06" db="EMBL/GenBank/DDBJ databases">
        <title>Candida outbreak in Lebanon.</title>
        <authorList>
            <person name="Finianos M."/>
        </authorList>
    </citation>
    <scope>NUCLEOTIDE SEQUENCE [LARGE SCALE GENOMIC DNA]</scope>
    <source>
        <strain evidence="14">CA3LBN</strain>
    </source>
</reference>
<proteinExistence type="inferred from homology"/>
<feature type="transmembrane region" description="Helical" evidence="12">
    <location>
        <begin position="119"/>
        <end position="139"/>
    </location>
</feature>
<evidence type="ECO:0000256" key="7">
    <source>
        <dbReference type="ARBA" id="ARBA00022989"/>
    </source>
</evidence>
<comment type="similarity">
    <text evidence="3">Belongs to the TVP18 family.</text>
</comment>
<dbReference type="Proteomes" id="UP000825434">
    <property type="component" value="Chromosome 5"/>
</dbReference>
<evidence type="ECO:0000259" key="13">
    <source>
        <dbReference type="PROSITE" id="PS50158"/>
    </source>
</evidence>
<dbReference type="PANTHER" id="PTHR13314">
    <property type="entry name" value="CALCIUM CHANNEL FLOWER HOMOLOG"/>
    <property type="match status" value="1"/>
</dbReference>
<dbReference type="PANTHER" id="PTHR13314:SF2">
    <property type="entry name" value="CALCIUM CHANNEL FLOWER HOMOLOG"/>
    <property type="match status" value="1"/>
</dbReference>
<keyword evidence="10" id="KW-0479">Metal-binding</keyword>
<comment type="subcellular location">
    <subcellularLocation>
        <location evidence="2">Golgi apparatus membrane</location>
        <topology evidence="2">Multi-pass membrane protein</topology>
    </subcellularLocation>
</comment>
<organism evidence="14 15">
    <name type="scientific">Candidozyma haemuli</name>
    <dbReference type="NCBI Taxonomy" id="45357"/>
    <lineage>
        <taxon>Eukaryota</taxon>
        <taxon>Fungi</taxon>
        <taxon>Dikarya</taxon>
        <taxon>Ascomycota</taxon>
        <taxon>Saccharomycotina</taxon>
        <taxon>Pichiomycetes</taxon>
        <taxon>Metschnikowiaceae</taxon>
        <taxon>Candidozyma</taxon>
    </lineage>
</organism>
<evidence type="ECO:0000256" key="8">
    <source>
        <dbReference type="ARBA" id="ARBA00023034"/>
    </source>
</evidence>
<evidence type="ECO:0000256" key="11">
    <source>
        <dbReference type="SAM" id="MobiDB-lite"/>
    </source>
</evidence>
<dbReference type="PROSITE" id="PS50158">
    <property type="entry name" value="ZF_CCHC"/>
    <property type="match status" value="2"/>
</dbReference>
<feature type="region of interest" description="Disordered" evidence="11">
    <location>
        <begin position="400"/>
        <end position="500"/>
    </location>
</feature>
<evidence type="ECO:0000313" key="15">
    <source>
        <dbReference type="Proteomes" id="UP000825434"/>
    </source>
</evidence>
<feature type="compositionally biased region" description="Basic and acidic residues" evidence="11">
    <location>
        <begin position="179"/>
        <end position="192"/>
    </location>
</feature>
<keyword evidence="7 12" id="KW-1133">Transmembrane helix</keyword>
<feature type="transmembrane region" description="Helical" evidence="12">
    <location>
        <begin position="54"/>
        <end position="76"/>
    </location>
</feature>
<evidence type="ECO:0000256" key="5">
    <source>
        <dbReference type="ARBA" id="ARBA00020655"/>
    </source>
</evidence>
<dbReference type="InterPro" id="IPR036875">
    <property type="entry name" value="Znf_CCHC_sf"/>
</dbReference>
<dbReference type="InterPro" id="IPR019365">
    <property type="entry name" value="TVP18/Ca-channel_flower"/>
</dbReference>
<dbReference type="SMART" id="SM01077">
    <property type="entry name" value="Cg6151-P"/>
    <property type="match status" value="1"/>
</dbReference>
<gene>
    <name evidence="14" type="ORF">CA3LBN_004071</name>
</gene>
<feature type="compositionally biased region" description="Polar residues" evidence="11">
    <location>
        <begin position="193"/>
        <end position="202"/>
    </location>
</feature>
<evidence type="ECO:0000256" key="3">
    <source>
        <dbReference type="ARBA" id="ARBA00005738"/>
    </source>
</evidence>
<dbReference type="Gene3D" id="4.10.60.10">
    <property type="entry name" value="Zinc finger, CCHC-type"/>
    <property type="match status" value="2"/>
</dbReference>
<keyword evidence="9 12" id="KW-0472">Membrane</keyword>
<name>A0ABX8IB55_9ASCO</name>
<feature type="compositionally biased region" description="Low complexity" evidence="11">
    <location>
        <begin position="409"/>
        <end position="424"/>
    </location>
</feature>
<keyword evidence="10" id="KW-0863">Zinc-finger</keyword>
<keyword evidence="15" id="KW-1185">Reference proteome</keyword>
<feature type="compositionally biased region" description="Polar residues" evidence="11">
    <location>
        <begin position="469"/>
        <end position="480"/>
    </location>
</feature>
<evidence type="ECO:0000256" key="9">
    <source>
        <dbReference type="ARBA" id="ARBA00023136"/>
    </source>
</evidence>
<keyword evidence="10" id="KW-0862">Zinc</keyword>
<feature type="compositionally biased region" description="Polar residues" evidence="11">
    <location>
        <begin position="154"/>
        <end position="163"/>
    </location>
</feature>
<keyword evidence="8" id="KW-0333">Golgi apparatus</keyword>
<feature type="domain" description="CCHC-type" evidence="13">
    <location>
        <begin position="282"/>
        <end position="297"/>
    </location>
</feature>
<feature type="domain" description="CCHC-type" evidence="13">
    <location>
        <begin position="348"/>
        <end position="361"/>
    </location>
</feature>
<accession>A0ABX8IB55</accession>
<dbReference type="SMART" id="SM00343">
    <property type="entry name" value="ZnF_C2HC"/>
    <property type="match status" value="5"/>
</dbReference>